<sequence>MSSKKEKIEAPKIPAYLEPITLSDYELEDEQILTDGIFQDCEITNQTGYKVCFDRLRFTNTTFRGINLNKAEFTDVVFENCDLSNINLNESIFHRVIFHKCKLLGVDLSGSTLRNVVFDTCYADYAVLRFANAKLVKLMNSSFAKADFFSMNISSIIFEETNLDQTQFSQTKLGGIDLSSCDFESLGASLEDLQGCIISPMQAAVFASLFGLVVNRD</sequence>
<comment type="caution">
    <text evidence="1">The sequence shown here is derived from an EMBL/GenBank/DDBJ whole genome shotgun (WGS) entry which is preliminary data.</text>
</comment>
<dbReference type="InterPro" id="IPR052949">
    <property type="entry name" value="PA_immunity-related"/>
</dbReference>
<dbReference type="SUPFAM" id="SSF141571">
    <property type="entry name" value="Pentapeptide repeat-like"/>
    <property type="match status" value="1"/>
</dbReference>
<reference evidence="1 2" key="1">
    <citation type="submission" date="2018-12" db="EMBL/GenBank/DDBJ databases">
        <authorList>
            <person name="Sun L."/>
            <person name="Chen Z."/>
        </authorList>
    </citation>
    <scope>NUCLEOTIDE SEQUENCE [LARGE SCALE GENOMIC DNA]</scope>
    <source>
        <strain evidence="1 2">DSM 15890</strain>
    </source>
</reference>
<dbReference type="InterPro" id="IPR001646">
    <property type="entry name" value="5peptide_repeat"/>
</dbReference>
<evidence type="ECO:0000313" key="1">
    <source>
        <dbReference type="EMBL" id="RUT38513.1"/>
    </source>
</evidence>
<dbReference type="OrthoDB" id="9798656at2"/>
<accession>A0A433XVI5</accession>
<dbReference type="Gene3D" id="2.160.20.80">
    <property type="entry name" value="E3 ubiquitin-protein ligase SopA"/>
    <property type="match status" value="1"/>
</dbReference>
<dbReference type="Pfam" id="PF13599">
    <property type="entry name" value="Pentapeptide_4"/>
    <property type="match status" value="1"/>
</dbReference>
<dbReference type="Pfam" id="PF00805">
    <property type="entry name" value="Pentapeptide"/>
    <property type="match status" value="1"/>
</dbReference>
<gene>
    <name evidence="1" type="ORF">EJP82_27170</name>
</gene>
<name>A0A433XVI5_9BACL</name>
<dbReference type="PANTHER" id="PTHR42999:SF1">
    <property type="entry name" value="PENTAPEPTIDE REPEAT-CONTAINING PROTEIN"/>
    <property type="match status" value="1"/>
</dbReference>
<dbReference type="EMBL" id="RZNY01000058">
    <property type="protein sequence ID" value="RUT38513.1"/>
    <property type="molecule type" value="Genomic_DNA"/>
</dbReference>
<organism evidence="1 2">
    <name type="scientific">Paenibacillus anaericanus</name>
    <dbReference type="NCBI Taxonomy" id="170367"/>
    <lineage>
        <taxon>Bacteria</taxon>
        <taxon>Bacillati</taxon>
        <taxon>Bacillota</taxon>
        <taxon>Bacilli</taxon>
        <taxon>Bacillales</taxon>
        <taxon>Paenibacillaceae</taxon>
        <taxon>Paenibacillus</taxon>
    </lineage>
</organism>
<keyword evidence="2" id="KW-1185">Reference proteome</keyword>
<dbReference type="AlphaFoldDB" id="A0A433XVI5"/>
<dbReference type="RefSeq" id="WP_127195198.1">
    <property type="nucleotide sequence ID" value="NZ_RZNY01000058.1"/>
</dbReference>
<protein>
    <submittedName>
        <fullName evidence="1">Pentapeptide repeat-containing protein</fullName>
    </submittedName>
</protein>
<proteinExistence type="predicted"/>
<dbReference type="Proteomes" id="UP000279446">
    <property type="component" value="Unassembled WGS sequence"/>
</dbReference>
<dbReference type="PANTHER" id="PTHR42999">
    <property type="entry name" value="ANTIBIOTIC RESISTANCE PROTEIN MCBG"/>
    <property type="match status" value="1"/>
</dbReference>
<evidence type="ECO:0000313" key="2">
    <source>
        <dbReference type="Proteomes" id="UP000279446"/>
    </source>
</evidence>